<dbReference type="AlphaFoldDB" id="B1HVL5"/>
<accession>B1HVL5</accession>
<dbReference type="HOGENOM" id="CLU_3235678_0_0_9"/>
<protein>
    <submittedName>
        <fullName evidence="1">Uncharacterized protein</fullName>
    </submittedName>
</protein>
<sequence length="43" mass="4957">MGLPLSIAERVFCILSIVLVQKTFAESRKKCIIYSIIIDIRFQ</sequence>
<dbReference type="Proteomes" id="UP000002164">
    <property type="component" value="Chromosome"/>
</dbReference>
<reference evidence="1 2" key="1">
    <citation type="journal article" date="2008" name="J. Bacteriol.">
        <title>Complete genome sequence of the mosquitocidal bacterium Bacillus sphaericus C3-41 and comparison with those of closely related Bacillus species.</title>
        <authorList>
            <person name="Hu X."/>
            <person name="Fan W."/>
            <person name="Han B."/>
            <person name="Liu H."/>
            <person name="Zheng D."/>
            <person name="Li Q."/>
            <person name="Dong W."/>
            <person name="Yan J."/>
            <person name="Gao M."/>
            <person name="Berry C."/>
            <person name="Yuan Z."/>
        </authorList>
    </citation>
    <scope>NUCLEOTIDE SEQUENCE [LARGE SCALE GENOMIC DNA]</scope>
    <source>
        <strain evidence="1 2">C3-41</strain>
    </source>
</reference>
<gene>
    <name evidence="1" type="ordered locus">Bsph_0407</name>
</gene>
<name>B1HVL5_LYSSC</name>
<dbReference type="EMBL" id="CP000817">
    <property type="protein sequence ID" value="ACA38034.1"/>
    <property type="molecule type" value="Genomic_DNA"/>
</dbReference>
<evidence type="ECO:0000313" key="2">
    <source>
        <dbReference type="Proteomes" id="UP000002164"/>
    </source>
</evidence>
<evidence type="ECO:0000313" key="1">
    <source>
        <dbReference type="EMBL" id="ACA38034.1"/>
    </source>
</evidence>
<organism evidence="1 2">
    <name type="scientific">Lysinibacillus sphaericus (strain C3-41)</name>
    <dbReference type="NCBI Taxonomy" id="444177"/>
    <lineage>
        <taxon>Bacteria</taxon>
        <taxon>Bacillati</taxon>
        <taxon>Bacillota</taxon>
        <taxon>Bacilli</taxon>
        <taxon>Bacillales</taxon>
        <taxon>Bacillaceae</taxon>
        <taxon>Lysinibacillus</taxon>
    </lineage>
</organism>
<proteinExistence type="predicted"/>
<dbReference type="KEGG" id="lsp:Bsph_0407"/>
<dbReference type="EnsemblBacteria" id="ACA38034">
    <property type="protein sequence ID" value="ACA38034"/>
    <property type="gene ID" value="Bsph_0407"/>
</dbReference>